<accession>A0A0C9SW56</accession>
<name>A0A0C9SW56_PAXIN</name>
<reference evidence="2 3" key="1">
    <citation type="submission" date="2014-06" db="EMBL/GenBank/DDBJ databases">
        <authorList>
            <consortium name="DOE Joint Genome Institute"/>
            <person name="Kuo A."/>
            <person name="Kohler A."/>
            <person name="Nagy L.G."/>
            <person name="Floudas D."/>
            <person name="Copeland A."/>
            <person name="Barry K.W."/>
            <person name="Cichocki N."/>
            <person name="Veneault-Fourrey C."/>
            <person name="LaButti K."/>
            <person name="Lindquist E.A."/>
            <person name="Lipzen A."/>
            <person name="Lundell T."/>
            <person name="Morin E."/>
            <person name="Murat C."/>
            <person name="Sun H."/>
            <person name="Tunlid A."/>
            <person name="Henrissat B."/>
            <person name="Grigoriev I.V."/>
            <person name="Hibbett D.S."/>
            <person name="Martin F."/>
            <person name="Nordberg H.P."/>
            <person name="Cantor M.N."/>
            <person name="Hua S.X."/>
        </authorList>
    </citation>
    <scope>NUCLEOTIDE SEQUENCE [LARGE SCALE GENOMIC DNA]</scope>
    <source>
        <strain evidence="2 3">ATCC 200175</strain>
    </source>
</reference>
<gene>
    <name evidence="2" type="ORF">PAXINDRAFT_156402</name>
</gene>
<proteinExistence type="predicted"/>
<dbReference type="OrthoDB" id="2803783at2759"/>
<sequence length="520" mass="56669">MYSQQHQAEGWFNKILADPSNAAKAQVVDKYQTEKEQANQSNVLGDIGEKAFEHQEAIDALKKTIDTAANQIFEKTSCAVSIIVGGPEPRFDGQLATWVVHVGQTPSGQIFDDFLPNKDTWNQPFMDFISAAFHRPIQQDTLRKILISSTAAKMHKDRVLSTYLTAAYCEESPLPEFDSPEPKPEATPDASTEMVPKPSLGLNDTLAQGNVAVDGAEMGVDPKPGNEGDTPNADTNRKSNSGACRDVNTMPNPDPSPPSPNPLSVYPTSPFESPMLFKPAAPSNTMANPDPSPQSPIPLSVSPTLPFESPTLSSKSPALSSKSSTLSSESPALSSKSPMLSSEFLTSSLIAPPPPPPPPLSLMVQITTSSSQSNPTAYQCLIKENVGNSWIMILNLWVSFEALNGYPDGAVHANWLPPESWPKEILSWVKYAHQLKTPLFNVNNLKTYTASWREWWTSMQPTPRCSSGTWPPSQADVDLNQALDNVEWALRRIICIRLSQKCLREDDVDSSGHCKQGGLG</sequence>
<evidence type="ECO:0000256" key="1">
    <source>
        <dbReference type="SAM" id="MobiDB-lite"/>
    </source>
</evidence>
<keyword evidence="3" id="KW-1185">Reference proteome</keyword>
<evidence type="ECO:0000313" key="2">
    <source>
        <dbReference type="EMBL" id="KIJ13659.1"/>
    </source>
</evidence>
<protein>
    <submittedName>
        <fullName evidence="2">Uncharacterized protein</fullName>
    </submittedName>
</protein>
<dbReference type="Proteomes" id="UP000053647">
    <property type="component" value="Unassembled WGS sequence"/>
</dbReference>
<dbReference type="EMBL" id="KN819349">
    <property type="protein sequence ID" value="KIJ13659.1"/>
    <property type="molecule type" value="Genomic_DNA"/>
</dbReference>
<feature type="compositionally biased region" description="Low complexity" evidence="1">
    <location>
        <begin position="309"/>
        <end position="337"/>
    </location>
</feature>
<reference evidence="3" key="2">
    <citation type="submission" date="2015-01" db="EMBL/GenBank/DDBJ databases">
        <title>Evolutionary Origins and Diversification of the Mycorrhizal Mutualists.</title>
        <authorList>
            <consortium name="DOE Joint Genome Institute"/>
            <consortium name="Mycorrhizal Genomics Consortium"/>
            <person name="Kohler A."/>
            <person name="Kuo A."/>
            <person name="Nagy L.G."/>
            <person name="Floudas D."/>
            <person name="Copeland A."/>
            <person name="Barry K.W."/>
            <person name="Cichocki N."/>
            <person name="Veneault-Fourrey C."/>
            <person name="LaButti K."/>
            <person name="Lindquist E.A."/>
            <person name="Lipzen A."/>
            <person name="Lundell T."/>
            <person name="Morin E."/>
            <person name="Murat C."/>
            <person name="Riley R."/>
            <person name="Ohm R."/>
            <person name="Sun H."/>
            <person name="Tunlid A."/>
            <person name="Henrissat B."/>
            <person name="Grigoriev I.V."/>
            <person name="Hibbett D.S."/>
            <person name="Martin F."/>
        </authorList>
    </citation>
    <scope>NUCLEOTIDE SEQUENCE [LARGE SCALE GENOMIC DNA]</scope>
    <source>
        <strain evidence="3">ATCC 200175</strain>
    </source>
</reference>
<evidence type="ECO:0000313" key="3">
    <source>
        <dbReference type="Proteomes" id="UP000053647"/>
    </source>
</evidence>
<dbReference type="HOGENOM" id="CLU_523861_0_0_1"/>
<feature type="compositionally biased region" description="Pro residues" evidence="1">
    <location>
        <begin position="252"/>
        <end position="261"/>
    </location>
</feature>
<organism evidence="2 3">
    <name type="scientific">Paxillus involutus ATCC 200175</name>
    <dbReference type="NCBI Taxonomy" id="664439"/>
    <lineage>
        <taxon>Eukaryota</taxon>
        <taxon>Fungi</taxon>
        <taxon>Dikarya</taxon>
        <taxon>Basidiomycota</taxon>
        <taxon>Agaricomycotina</taxon>
        <taxon>Agaricomycetes</taxon>
        <taxon>Agaricomycetidae</taxon>
        <taxon>Boletales</taxon>
        <taxon>Paxilineae</taxon>
        <taxon>Paxillaceae</taxon>
        <taxon>Paxillus</taxon>
    </lineage>
</organism>
<dbReference type="AlphaFoldDB" id="A0A0C9SW56"/>
<feature type="compositionally biased region" description="Polar residues" evidence="1">
    <location>
        <begin position="232"/>
        <end position="242"/>
    </location>
</feature>
<feature type="region of interest" description="Disordered" evidence="1">
    <location>
        <begin position="173"/>
        <end position="337"/>
    </location>
</feature>